<reference evidence="4 5" key="1">
    <citation type="submission" date="2019-11" db="EMBL/GenBank/DDBJ databases">
        <title>Description of Pedobacter sp. LMG 31462T.</title>
        <authorList>
            <person name="Carlier A."/>
            <person name="Qi S."/>
            <person name="Vandamme P."/>
        </authorList>
    </citation>
    <scope>NUCLEOTIDE SEQUENCE [LARGE SCALE GENOMIC DNA]</scope>
    <source>
        <strain evidence="4 5">LMG 31462</strain>
    </source>
</reference>
<dbReference type="InterPro" id="IPR012373">
    <property type="entry name" value="Ferrdict_sens_TM"/>
</dbReference>
<dbReference type="Pfam" id="PF16344">
    <property type="entry name" value="FecR_C"/>
    <property type="match status" value="1"/>
</dbReference>
<proteinExistence type="predicted"/>
<dbReference type="PIRSF" id="PIRSF018266">
    <property type="entry name" value="FecR"/>
    <property type="match status" value="1"/>
</dbReference>
<keyword evidence="1" id="KW-0812">Transmembrane</keyword>
<dbReference type="PANTHER" id="PTHR30273:SF2">
    <property type="entry name" value="PROTEIN FECR"/>
    <property type="match status" value="1"/>
</dbReference>
<protein>
    <submittedName>
        <fullName evidence="4">DUF4974 domain-containing protein</fullName>
    </submittedName>
</protein>
<evidence type="ECO:0000259" key="3">
    <source>
        <dbReference type="Pfam" id="PF16344"/>
    </source>
</evidence>
<gene>
    <name evidence="4" type="ORF">GM920_12420</name>
</gene>
<dbReference type="RefSeq" id="WP_182957655.1">
    <property type="nucleotide sequence ID" value="NZ_WNXC01000004.1"/>
</dbReference>
<evidence type="ECO:0000259" key="2">
    <source>
        <dbReference type="Pfam" id="PF04773"/>
    </source>
</evidence>
<organism evidence="4 5">
    <name type="scientific">Pedobacter gandavensis</name>
    <dbReference type="NCBI Taxonomy" id="2679963"/>
    <lineage>
        <taxon>Bacteria</taxon>
        <taxon>Pseudomonadati</taxon>
        <taxon>Bacteroidota</taxon>
        <taxon>Sphingobacteriia</taxon>
        <taxon>Sphingobacteriales</taxon>
        <taxon>Sphingobacteriaceae</taxon>
        <taxon>Pedobacter</taxon>
    </lineage>
</organism>
<keyword evidence="1" id="KW-0472">Membrane</keyword>
<dbReference type="Proteomes" id="UP000636110">
    <property type="component" value="Unassembled WGS sequence"/>
</dbReference>
<dbReference type="Gene3D" id="2.60.120.1440">
    <property type="match status" value="1"/>
</dbReference>
<keyword evidence="5" id="KW-1185">Reference proteome</keyword>
<feature type="transmembrane region" description="Helical" evidence="1">
    <location>
        <begin position="93"/>
        <end position="113"/>
    </location>
</feature>
<name>A0ABR6EWP7_9SPHI</name>
<evidence type="ECO:0000313" key="5">
    <source>
        <dbReference type="Proteomes" id="UP000636110"/>
    </source>
</evidence>
<accession>A0ABR6EWP7</accession>
<dbReference type="PANTHER" id="PTHR30273">
    <property type="entry name" value="PERIPLASMIC SIGNAL SENSOR AND SIGMA FACTOR ACTIVATOR FECR-RELATED"/>
    <property type="match status" value="1"/>
</dbReference>
<dbReference type="Gene3D" id="3.55.50.30">
    <property type="match status" value="1"/>
</dbReference>
<evidence type="ECO:0000256" key="1">
    <source>
        <dbReference type="SAM" id="Phobius"/>
    </source>
</evidence>
<evidence type="ECO:0000313" key="4">
    <source>
        <dbReference type="EMBL" id="MBB2149705.1"/>
    </source>
</evidence>
<dbReference type="InterPro" id="IPR006860">
    <property type="entry name" value="FecR"/>
</dbReference>
<feature type="domain" description="Protein FecR C-terminal" evidence="3">
    <location>
        <begin position="273"/>
        <end position="338"/>
    </location>
</feature>
<dbReference type="Pfam" id="PF04773">
    <property type="entry name" value="FecR"/>
    <property type="match status" value="1"/>
</dbReference>
<dbReference type="EMBL" id="WNXC01000004">
    <property type="protein sequence ID" value="MBB2149705.1"/>
    <property type="molecule type" value="Genomic_DNA"/>
</dbReference>
<keyword evidence="1" id="KW-1133">Transmembrane helix</keyword>
<sequence>MEEKEELTHLYQLYLNNRCTAEELNRFFNLINKGKEEENLVQLLSVTWDQTPLVPENGLLPYFLPKENQKQRTTIPSPNVNRSNIPPQKLYPMLRYVGAIAAILLLLCTIYFYRTEFWSNIPQGSKMEIASVTHDRRQFQLPDGTKVWLSPHSKLTYPASFDGNNRLVNLEGEAFFEVAHDANQPFIIKSGKVSTRVLGTSFSLSAYPNEEDVQITLLSGKVAVSLDGQGKAKEAIITANQRVSVDKKQETISTINFPDAQDFLDRRLGLFDYKGALLSEVIEDLEMQYQLQISLSPELQNHRFYGHLNMNTAITQTLQKLCTVMEVSWEKNGGQYVIKK</sequence>
<dbReference type="InterPro" id="IPR032508">
    <property type="entry name" value="FecR_C"/>
</dbReference>
<comment type="caution">
    <text evidence="4">The sequence shown here is derived from an EMBL/GenBank/DDBJ whole genome shotgun (WGS) entry which is preliminary data.</text>
</comment>
<feature type="domain" description="FecR protein" evidence="2">
    <location>
        <begin position="130"/>
        <end position="222"/>
    </location>
</feature>